<dbReference type="InterPro" id="IPR051465">
    <property type="entry name" value="Cell_Envelope_Struct_Comp"/>
</dbReference>
<feature type="domain" description="SLH" evidence="3">
    <location>
        <begin position="729"/>
        <end position="792"/>
    </location>
</feature>
<evidence type="ECO:0000313" key="4">
    <source>
        <dbReference type="EMBL" id="GAS82057.1"/>
    </source>
</evidence>
<evidence type="ECO:0000259" key="3">
    <source>
        <dbReference type="PROSITE" id="PS51272"/>
    </source>
</evidence>
<dbReference type="InterPro" id="IPR001119">
    <property type="entry name" value="SLH_dom"/>
</dbReference>
<feature type="domain" description="SLH" evidence="3">
    <location>
        <begin position="847"/>
        <end position="903"/>
    </location>
</feature>
<dbReference type="PANTHER" id="PTHR43308">
    <property type="entry name" value="OUTER MEMBRANE PROTEIN ALPHA-RELATED"/>
    <property type="match status" value="1"/>
</dbReference>
<dbReference type="InterPro" id="IPR013783">
    <property type="entry name" value="Ig-like_fold"/>
</dbReference>
<dbReference type="PROSITE" id="PS51272">
    <property type="entry name" value="SLH"/>
    <property type="match status" value="3"/>
</dbReference>
<protein>
    <recommendedName>
        <fullName evidence="3">SLH domain-containing protein</fullName>
    </recommendedName>
</protein>
<comment type="subcellular location">
    <subcellularLocation>
        <location evidence="1">Cell envelope</location>
    </subcellularLocation>
</comment>
<dbReference type="AlphaFoldDB" id="A0A100VLH5"/>
<accession>A0A100VLH5</accession>
<evidence type="ECO:0000256" key="2">
    <source>
        <dbReference type="SAM" id="MobiDB-lite"/>
    </source>
</evidence>
<organism evidence="4 5">
    <name type="scientific">Paenibacillus amylolyticus</name>
    <dbReference type="NCBI Taxonomy" id="1451"/>
    <lineage>
        <taxon>Bacteria</taxon>
        <taxon>Bacillati</taxon>
        <taxon>Bacillota</taxon>
        <taxon>Bacilli</taxon>
        <taxon>Bacillales</taxon>
        <taxon>Paenibacillaceae</taxon>
        <taxon>Paenibacillus</taxon>
    </lineage>
</organism>
<dbReference type="EMBL" id="BCNV01000001">
    <property type="protein sequence ID" value="GAS82057.1"/>
    <property type="molecule type" value="Genomic_DNA"/>
</dbReference>
<dbReference type="Gene3D" id="2.60.40.4270">
    <property type="entry name" value="Listeria-Bacteroides repeat domain"/>
    <property type="match status" value="2"/>
</dbReference>
<proteinExistence type="predicted"/>
<evidence type="ECO:0000313" key="5">
    <source>
        <dbReference type="Proteomes" id="UP000069697"/>
    </source>
</evidence>
<dbReference type="Pfam" id="PF09479">
    <property type="entry name" value="Flg_new"/>
    <property type="match status" value="2"/>
</dbReference>
<feature type="compositionally biased region" description="Pro residues" evidence="2">
    <location>
        <begin position="702"/>
        <end position="720"/>
    </location>
</feature>
<dbReference type="NCBIfam" id="TIGR02543">
    <property type="entry name" value="List_Bact_rpt"/>
    <property type="match status" value="1"/>
</dbReference>
<feature type="region of interest" description="Disordered" evidence="2">
    <location>
        <begin position="125"/>
        <end position="147"/>
    </location>
</feature>
<gene>
    <name evidence="4" type="ORF">PAHA3_2131</name>
</gene>
<comment type="caution">
    <text evidence="4">The sequence shown here is derived from an EMBL/GenBank/DDBJ whole genome shotgun (WGS) entry which is preliminary data.</text>
</comment>
<dbReference type="Proteomes" id="UP000069697">
    <property type="component" value="Unassembled WGS sequence"/>
</dbReference>
<dbReference type="InterPro" id="IPR042229">
    <property type="entry name" value="Listeria/Bacterioides_rpt_sf"/>
</dbReference>
<evidence type="ECO:0000256" key="1">
    <source>
        <dbReference type="ARBA" id="ARBA00004196"/>
    </source>
</evidence>
<dbReference type="PANTHER" id="PTHR43308:SF5">
    <property type="entry name" value="S-LAYER PROTEIN _ PEPTIDOGLYCAN ENDO-BETA-N-ACETYLGLUCOSAMINIDASE"/>
    <property type="match status" value="1"/>
</dbReference>
<feature type="region of interest" description="Disordered" evidence="2">
    <location>
        <begin position="694"/>
        <end position="731"/>
    </location>
</feature>
<name>A0A100VLH5_PAEAM</name>
<dbReference type="Pfam" id="PF00395">
    <property type="entry name" value="SLH"/>
    <property type="match status" value="3"/>
</dbReference>
<dbReference type="GO" id="GO:0030313">
    <property type="term" value="C:cell envelope"/>
    <property type="evidence" value="ECO:0007669"/>
    <property type="project" value="UniProtKB-SubCell"/>
</dbReference>
<dbReference type="InterPro" id="IPR013378">
    <property type="entry name" value="InlB-like_B-rpt"/>
</dbReference>
<reference evidence="5" key="2">
    <citation type="submission" date="2016-01" db="EMBL/GenBank/DDBJ databases">
        <title>Draft Genome Sequence of Paenibacillus amylolyticus Heshi-A3 that Was Isolated from Fermented Rice Bran with Aging Salted Mackerel, Which Was Named Heshiko as Traditional Fermented Seafood in Japan.</title>
        <authorList>
            <person name="Akuzawa S."/>
            <person name="Nakagawa J."/>
            <person name="Kanekatsu T."/>
            <person name="Kubota E."/>
            <person name="Ohtake R."/>
            <person name="Suzuki T."/>
            <person name="Kanesaki Y."/>
        </authorList>
    </citation>
    <scope>NUCLEOTIDE SEQUENCE [LARGE SCALE GENOMIC DNA]</scope>
    <source>
        <strain evidence="5">Heshi-A3</strain>
    </source>
</reference>
<feature type="domain" description="SLH" evidence="3">
    <location>
        <begin position="793"/>
        <end position="846"/>
    </location>
</feature>
<reference evidence="4 5" key="1">
    <citation type="journal article" date="2016" name="Genome Announc.">
        <title>Draft Genome Sequence of Paenibacillus amylolyticus Heshi-A3, Isolated from Fermented Rice Bran in a Japanese Fermented Seafood Dish.</title>
        <authorList>
            <person name="Akuzawa S."/>
            <person name="Nagaoka J."/>
            <person name="Kanekatsu M."/>
            <person name="Kubota E."/>
            <person name="Ohtake R."/>
            <person name="Suzuki T."/>
            <person name="Kanesaki Y."/>
        </authorList>
    </citation>
    <scope>NUCLEOTIDE SEQUENCE [LARGE SCALE GENOMIC DNA]</scope>
    <source>
        <strain evidence="4 5">Heshi-A3</strain>
    </source>
</reference>
<sequence length="903" mass="96905">MRKRVVSIASMIVVIVCMACIVIFNNQSLASANVVSSPIYAAEDTTIIYESGMIYEDGNLGYLDVGYQGTFGVPLEAQVLLKYNLPTIPAGYEVETASLYLPVTGGTFQATTNFSLKVSTSTNHNWAQDSGITSPPAPTSGSTQSRLLSNNVPQLKPTLAPFNFTSYISRESAEPDPRATFILSGMTAQEAAEAGITHADHFIQMTENHAHGGSLGPYLIITYSEILDIEITGVEDGGLYNTNVTPIFNTGTATLNGSPFTSGTQLTAEGSYTLTVTAGSQLETIQFRIDKTPPTGTIIVNLGNEYTNGSAVLISISPDAGVTDITHIQYSVNGNPFTQIPFVPSFMLAIGSNDGDTVLKFKLVDRAGNQSTEYQRTITRDTEVPTGSIVINNGNVYTTNREITLNLSLGNGVTDVVAVQFSNNNSSWSGIEAFSSIKSYTLPTGDGNKTVYVRLIDRAGNIGSAQASITLDTTAPIVTGVTDGESYNSSRTITFNEGTGTLNGQNFISGTPVDAEGSYVLVVTDAAGNSITLTFTIIKYSVGYDGNGATGGEVPLDSQTYEAGSSVTVADNVGSLVKTGFTLIGWNTEADGSGKSYVANDTFHINEADVLLYAAWEINHYTLSFESNGGSLVALQNKPYNEQATEPSTPTRPGYTFGGWFKEASLTNQWNFTKDVITADKTLYAKWSINNSSNNNAGGNNPTPPQNSIPIPTPNPQPTPEEPKPEPEPPVVTFDDLSGHWAKGMIEELASQGIIAGYPDGSFHPNEHIKRHHMALIFTRAFEFKPIREAVSFSDVSPSHPYYEAIMSLQQAGIVDGANGNFNPNHSLTRAEMAKILTLAFEIKLGGTVAFQDVPTTHWSYDYIAALAELKIVLGDNGKFKPDEHVTRAQFVAMMYRALNVIQ</sequence>
<dbReference type="Gene3D" id="2.60.40.10">
    <property type="entry name" value="Immunoglobulins"/>
    <property type="match status" value="1"/>
</dbReference>